<evidence type="ECO:0000256" key="1">
    <source>
        <dbReference type="SAM" id="MobiDB-lite"/>
    </source>
</evidence>
<dbReference type="PROSITE" id="PS50072">
    <property type="entry name" value="CSA_PPIASE_2"/>
    <property type="match status" value="1"/>
</dbReference>
<feature type="compositionally biased region" description="Polar residues" evidence="1">
    <location>
        <begin position="34"/>
        <end position="43"/>
    </location>
</feature>
<keyword evidence="4" id="KW-1185">Reference proteome</keyword>
<dbReference type="AlphaFoldDB" id="A0A8X7VGD2"/>
<dbReference type="GO" id="GO:0003755">
    <property type="term" value="F:peptidyl-prolyl cis-trans isomerase activity"/>
    <property type="evidence" value="ECO:0007669"/>
    <property type="project" value="InterPro"/>
</dbReference>
<dbReference type="OrthoDB" id="10493150at2759"/>
<evidence type="ECO:0000313" key="4">
    <source>
        <dbReference type="Proteomes" id="UP000886595"/>
    </source>
</evidence>
<evidence type="ECO:0000259" key="2">
    <source>
        <dbReference type="PROSITE" id="PS50072"/>
    </source>
</evidence>
<dbReference type="EMBL" id="JAAMPC010000005">
    <property type="protein sequence ID" value="KAG2310500.1"/>
    <property type="molecule type" value="Genomic_DNA"/>
</dbReference>
<feature type="region of interest" description="Disordered" evidence="1">
    <location>
        <begin position="1"/>
        <end position="43"/>
    </location>
</feature>
<accession>A0A8X7VGD2</accession>
<proteinExistence type="predicted"/>
<dbReference type="Pfam" id="PF00160">
    <property type="entry name" value="Pro_isomerase"/>
    <property type="match status" value="1"/>
</dbReference>
<protein>
    <recommendedName>
        <fullName evidence="2">PPIase cyclophilin-type domain-containing protein</fullName>
    </recommendedName>
</protein>
<reference evidence="3 4" key="1">
    <citation type="submission" date="2020-02" db="EMBL/GenBank/DDBJ databases">
        <authorList>
            <person name="Ma Q."/>
            <person name="Huang Y."/>
            <person name="Song X."/>
            <person name="Pei D."/>
        </authorList>
    </citation>
    <scope>NUCLEOTIDE SEQUENCE [LARGE SCALE GENOMIC DNA]</scope>
    <source>
        <strain evidence="3">Sxm20200214</strain>
        <tissue evidence="3">Leaf</tissue>
    </source>
</reference>
<dbReference type="InterPro" id="IPR002130">
    <property type="entry name" value="Cyclophilin-type_PPIase_dom"/>
</dbReference>
<feature type="compositionally biased region" description="Gly residues" evidence="1">
    <location>
        <begin position="1"/>
        <end position="11"/>
    </location>
</feature>
<gene>
    <name evidence="3" type="ORF">Bca52824_022057</name>
</gene>
<organism evidence="3 4">
    <name type="scientific">Brassica carinata</name>
    <name type="common">Ethiopian mustard</name>
    <name type="synonym">Abyssinian cabbage</name>
    <dbReference type="NCBI Taxonomy" id="52824"/>
    <lineage>
        <taxon>Eukaryota</taxon>
        <taxon>Viridiplantae</taxon>
        <taxon>Streptophyta</taxon>
        <taxon>Embryophyta</taxon>
        <taxon>Tracheophyta</taxon>
        <taxon>Spermatophyta</taxon>
        <taxon>Magnoliopsida</taxon>
        <taxon>eudicotyledons</taxon>
        <taxon>Gunneridae</taxon>
        <taxon>Pentapetalae</taxon>
        <taxon>rosids</taxon>
        <taxon>malvids</taxon>
        <taxon>Brassicales</taxon>
        <taxon>Brassicaceae</taxon>
        <taxon>Brassiceae</taxon>
        <taxon>Brassica</taxon>
    </lineage>
</organism>
<name>A0A8X7VGD2_BRACI</name>
<feature type="domain" description="PPIase cyclophilin-type" evidence="2">
    <location>
        <begin position="1"/>
        <end position="57"/>
    </location>
</feature>
<dbReference type="Proteomes" id="UP000886595">
    <property type="component" value="Unassembled WGS sequence"/>
</dbReference>
<dbReference type="Gene3D" id="2.40.100.10">
    <property type="entry name" value="Cyclophilin-like"/>
    <property type="match status" value="1"/>
</dbReference>
<dbReference type="SUPFAM" id="SSF50891">
    <property type="entry name" value="Cyclophilin-like"/>
    <property type="match status" value="1"/>
</dbReference>
<comment type="caution">
    <text evidence="3">The sequence shown here is derived from an EMBL/GenBank/DDBJ whole genome shotgun (WGS) entry which is preliminary data.</text>
</comment>
<sequence>MTQGNGFGGKSTYGDQFPNEECIRKHDRPGIFSMGNSVGQPNRSQFILHMKERPDFDVTSHSNK</sequence>
<dbReference type="InterPro" id="IPR029000">
    <property type="entry name" value="Cyclophilin-like_dom_sf"/>
</dbReference>
<evidence type="ECO:0000313" key="3">
    <source>
        <dbReference type="EMBL" id="KAG2310500.1"/>
    </source>
</evidence>